<dbReference type="PANTHER" id="PTHR11771">
    <property type="entry name" value="LIPOXYGENASE"/>
    <property type="match status" value="1"/>
</dbReference>
<feature type="non-terminal residue" evidence="5">
    <location>
        <position position="1"/>
    </location>
</feature>
<keyword evidence="2" id="KW-0223">Dioxygenase</keyword>
<keyword evidence="6" id="KW-1185">Reference proteome</keyword>
<evidence type="ECO:0000256" key="3">
    <source>
        <dbReference type="ARBA" id="ARBA00023002"/>
    </source>
</evidence>
<dbReference type="Gene3D" id="1.20.245.10">
    <property type="entry name" value="Lipoxygenase-1, Domain 5"/>
    <property type="match status" value="1"/>
</dbReference>
<evidence type="ECO:0000256" key="1">
    <source>
        <dbReference type="ARBA" id="ARBA00022723"/>
    </source>
</evidence>
<dbReference type="InterPro" id="IPR013819">
    <property type="entry name" value="LipOase_C"/>
</dbReference>
<dbReference type="EMBL" id="JAFJMO010000004">
    <property type="protein sequence ID" value="KAJ8279478.1"/>
    <property type="molecule type" value="Genomic_DNA"/>
</dbReference>
<dbReference type="Proteomes" id="UP001152803">
    <property type="component" value="Unassembled WGS sequence"/>
</dbReference>
<feature type="non-terminal residue" evidence="5">
    <location>
        <position position="133"/>
    </location>
</feature>
<protein>
    <recommendedName>
        <fullName evidence="4">Lipoxygenase domain-containing protein</fullName>
    </recommendedName>
</protein>
<evidence type="ECO:0000313" key="6">
    <source>
        <dbReference type="Proteomes" id="UP001152803"/>
    </source>
</evidence>
<accession>A0A9Q1DS80</accession>
<dbReference type="SUPFAM" id="SSF48484">
    <property type="entry name" value="Lipoxigenase"/>
    <property type="match status" value="1"/>
</dbReference>
<name>A0A9Q1DS80_CONCO</name>
<organism evidence="5 6">
    <name type="scientific">Conger conger</name>
    <name type="common">Conger eel</name>
    <name type="synonym">Muraena conger</name>
    <dbReference type="NCBI Taxonomy" id="82655"/>
    <lineage>
        <taxon>Eukaryota</taxon>
        <taxon>Metazoa</taxon>
        <taxon>Chordata</taxon>
        <taxon>Craniata</taxon>
        <taxon>Vertebrata</taxon>
        <taxon>Euteleostomi</taxon>
        <taxon>Actinopterygii</taxon>
        <taxon>Neopterygii</taxon>
        <taxon>Teleostei</taxon>
        <taxon>Anguilliformes</taxon>
        <taxon>Congridae</taxon>
        <taxon>Conger</taxon>
    </lineage>
</organism>
<keyword evidence="1" id="KW-0479">Metal-binding</keyword>
<dbReference type="GO" id="GO:0034440">
    <property type="term" value="P:lipid oxidation"/>
    <property type="evidence" value="ECO:0007669"/>
    <property type="project" value="InterPro"/>
</dbReference>
<reference evidence="5" key="1">
    <citation type="journal article" date="2023" name="Science">
        <title>Genome structures resolve the early diversification of teleost fishes.</title>
        <authorList>
            <person name="Parey E."/>
            <person name="Louis A."/>
            <person name="Montfort J."/>
            <person name="Bouchez O."/>
            <person name="Roques C."/>
            <person name="Iampietro C."/>
            <person name="Lluch J."/>
            <person name="Castinel A."/>
            <person name="Donnadieu C."/>
            <person name="Desvignes T."/>
            <person name="Floi Bucao C."/>
            <person name="Jouanno E."/>
            <person name="Wen M."/>
            <person name="Mejri S."/>
            <person name="Dirks R."/>
            <person name="Jansen H."/>
            <person name="Henkel C."/>
            <person name="Chen W.J."/>
            <person name="Zahm M."/>
            <person name="Cabau C."/>
            <person name="Klopp C."/>
            <person name="Thompson A.W."/>
            <person name="Robinson-Rechavi M."/>
            <person name="Braasch I."/>
            <person name="Lecointre G."/>
            <person name="Bobe J."/>
            <person name="Postlethwait J.H."/>
            <person name="Berthelot C."/>
            <person name="Roest Crollius H."/>
            <person name="Guiguen Y."/>
        </authorList>
    </citation>
    <scope>NUCLEOTIDE SEQUENCE</scope>
    <source>
        <strain evidence="5">Concon-B</strain>
    </source>
</reference>
<dbReference type="GO" id="GO:0046872">
    <property type="term" value="F:metal ion binding"/>
    <property type="evidence" value="ECO:0007669"/>
    <property type="project" value="UniProtKB-KW"/>
</dbReference>
<feature type="domain" description="Lipoxygenase" evidence="4">
    <location>
        <begin position="1"/>
        <end position="133"/>
    </location>
</feature>
<evidence type="ECO:0000259" key="4">
    <source>
        <dbReference type="PROSITE" id="PS51393"/>
    </source>
</evidence>
<evidence type="ECO:0000313" key="5">
    <source>
        <dbReference type="EMBL" id="KAJ8279478.1"/>
    </source>
</evidence>
<dbReference type="InterPro" id="IPR036226">
    <property type="entry name" value="LipOase_C_sf"/>
</dbReference>
<dbReference type="Gene3D" id="3.10.450.60">
    <property type="match status" value="1"/>
</dbReference>
<keyword evidence="3" id="KW-0560">Oxidoreductase</keyword>
<dbReference type="InterPro" id="IPR000907">
    <property type="entry name" value="LipOase"/>
</dbReference>
<comment type="caution">
    <text evidence="5">The sequence shown here is derived from an EMBL/GenBank/DDBJ whole genome shotgun (WGS) entry which is preliminary data.</text>
</comment>
<dbReference type="GO" id="GO:0016702">
    <property type="term" value="F:oxidoreductase activity, acting on single donors with incorporation of molecular oxygen, incorporation of two atoms of oxygen"/>
    <property type="evidence" value="ECO:0007669"/>
    <property type="project" value="InterPro"/>
</dbReference>
<proteinExistence type="predicted"/>
<dbReference type="OrthoDB" id="407298at2759"/>
<dbReference type="PROSITE" id="PS51393">
    <property type="entry name" value="LIPOXYGENASE_3"/>
    <property type="match status" value="1"/>
</dbReference>
<sequence length="133" mass="15627">FRRLCNFRRKWKKIDDIRNVFWFPSKKAAYVSQNWKNDGFFGNLFLNGCNPMMIKRYTEDQQKIPMETLEKVYPDIKENIENGSIYVVDYGILDDIVGGILKKTPQFLAAPIVLLQQTEEELKPIAIQLIQKP</sequence>
<evidence type="ECO:0000256" key="2">
    <source>
        <dbReference type="ARBA" id="ARBA00022964"/>
    </source>
</evidence>
<gene>
    <name evidence="5" type="ORF">COCON_G00065440</name>
</gene>
<dbReference type="AlphaFoldDB" id="A0A9Q1DS80"/>